<evidence type="ECO:0000313" key="8">
    <source>
        <dbReference type="EMBL" id="EFN81884.1"/>
    </source>
</evidence>
<dbReference type="OrthoDB" id="195089at2759"/>
<dbReference type="CDD" id="cd11720">
    <property type="entry name" value="FANCI"/>
    <property type="match status" value="1"/>
</dbReference>
<protein>
    <submittedName>
        <fullName evidence="8">Fanconi anemia group I protein-like protein</fullName>
    </submittedName>
</protein>
<dbReference type="Pfam" id="PF14675">
    <property type="entry name" value="FANCI_S1"/>
    <property type="match status" value="1"/>
</dbReference>
<dbReference type="Pfam" id="PF14680">
    <property type="entry name" value="FANCI_HD2"/>
    <property type="match status" value="1"/>
</dbReference>
<dbReference type="InterPro" id="IPR029312">
    <property type="entry name" value="FANCI_HD2"/>
</dbReference>
<feature type="region of interest" description="Disordered" evidence="1">
    <location>
        <begin position="1301"/>
        <end position="1345"/>
    </location>
</feature>
<evidence type="ECO:0000259" key="3">
    <source>
        <dbReference type="Pfam" id="PF14676"/>
    </source>
</evidence>
<dbReference type="GO" id="GO:0070182">
    <property type="term" value="F:DNA polymerase binding"/>
    <property type="evidence" value="ECO:0007669"/>
    <property type="project" value="TreeGrafter"/>
</dbReference>
<dbReference type="InterPro" id="IPR029310">
    <property type="entry name" value="FANCI_HD1"/>
</dbReference>
<evidence type="ECO:0000259" key="7">
    <source>
        <dbReference type="Pfam" id="PF14680"/>
    </source>
</evidence>
<dbReference type="FunCoup" id="E2BQZ8">
    <property type="interactions" value="749"/>
</dbReference>
<proteinExistence type="predicted"/>
<dbReference type="OMA" id="QSMRMMN"/>
<dbReference type="EMBL" id="GL449840">
    <property type="protein sequence ID" value="EFN81884.1"/>
    <property type="molecule type" value="Genomic_DNA"/>
</dbReference>
<evidence type="ECO:0000259" key="6">
    <source>
        <dbReference type="Pfam" id="PF14679"/>
    </source>
</evidence>
<dbReference type="InterPro" id="IPR029308">
    <property type="entry name" value="FANCI_S1"/>
</dbReference>
<feature type="domain" description="FANCI solenoid 3" evidence="4">
    <location>
        <begin position="818"/>
        <end position="1034"/>
    </location>
</feature>
<dbReference type="Pfam" id="PF14677">
    <property type="entry name" value="FANCI_S3"/>
    <property type="match status" value="1"/>
</dbReference>
<dbReference type="PANTHER" id="PTHR21818">
    <property type="entry name" value="BC025462 PROTEIN"/>
    <property type="match status" value="1"/>
</dbReference>
<accession>E2BQZ8</accession>
<dbReference type="InterPro" id="IPR029314">
    <property type="entry name" value="FANCI_S4"/>
</dbReference>
<evidence type="ECO:0000259" key="5">
    <source>
        <dbReference type="Pfam" id="PF14678"/>
    </source>
</evidence>
<keyword evidence="9" id="KW-1185">Reference proteome</keyword>
<feature type="domain" description="FANCI solenoid 4" evidence="5">
    <location>
        <begin position="1048"/>
        <end position="1288"/>
    </location>
</feature>
<dbReference type="Pfam" id="PF14679">
    <property type="entry name" value="FANCI_HD1"/>
    <property type="match status" value="1"/>
</dbReference>
<evidence type="ECO:0000259" key="4">
    <source>
        <dbReference type="Pfam" id="PF14677"/>
    </source>
</evidence>
<feature type="domain" description="FANCI solenoid 2" evidence="3">
    <location>
        <begin position="371"/>
        <end position="517"/>
    </location>
</feature>
<organism evidence="9">
    <name type="scientific">Harpegnathos saltator</name>
    <name type="common">Jerdon's jumping ant</name>
    <dbReference type="NCBI Taxonomy" id="610380"/>
    <lineage>
        <taxon>Eukaryota</taxon>
        <taxon>Metazoa</taxon>
        <taxon>Ecdysozoa</taxon>
        <taxon>Arthropoda</taxon>
        <taxon>Hexapoda</taxon>
        <taxon>Insecta</taxon>
        <taxon>Pterygota</taxon>
        <taxon>Neoptera</taxon>
        <taxon>Endopterygota</taxon>
        <taxon>Hymenoptera</taxon>
        <taxon>Apocrita</taxon>
        <taxon>Aculeata</taxon>
        <taxon>Formicoidea</taxon>
        <taxon>Formicidae</taxon>
        <taxon>Ponerinae</taxon>
        <taxon>Ponerini</taxon>
        <taxon>Harpegnathos</taxon>
    </lineage>
</organism>
<dbReference type="InterPro" id="IPR026171">
    <property type="entry name" value="FANCI"/>
</dbReference>
<feature type="compositionally biased region" description="Polar residues" evidence="1">
    <location>
        <begin position="1309"/>
        <end position="1325"/>
    </location>
</feature>
<dbReference type="Pfam" id="PF14678">
    <property type="entry name" value="FANCI_S4"/>
    <property type="match status" value="1"/>
</dbReference>
<evidence type="ECO:0000256" key="1">
    <source>
        <dbReference type="SAM" id="MobiDB-lite"/>
    </source>
</evidence>
<feature type="domain" description="FANCI helical" evidence="7">
    <location>
        <begin position="542"/>
        <end position="782"/>
    </location>
</feature>
<dbReference type="STRING" id="610380.E2BQZ8"/>
<gene>
    <name evidence="8" type="ORF">EAI_07625</name>
</gene>
<dbReference type="Proteomes" id="UP000008237">
    <property type="component" value="Unassembled WGS sequence"/>
</dbReference>
<feature type="domain" description="FANCI helical" evidence="6">
    <location>
        <begin position="281"/>
        <end position="362"/>
    </location>
</feature>
<dbReference type="InterPro" id="IPR029313">
    <property type="entry name" value="FANCI_S3"/>
</dbReference>
<reference evidence="8 9" key="1">
    <citation type="journal article" date="2010" name="Science">
        <title>Genomic comparison of the ants Camponotus floridanus and Harpegnathos saltator.</title>
        <authorList>
            <person name="Bonasio R."/>
            <person name="Zhang G."/>
            <person name="Ye C."/>
            <person name="Mutti N.S."/>
            <person name="Fang X."/>
            <person name="Qin N."/>
            <person name="Donahue G."/>
            <person name="Yang P."/>
            <person name="Li Q."/>
            <person name="Li C."/>
            <person name="Zhang P."/>
            <person name="Huang Z."/>
            <person name="Berger S.L."/>
            <person name="Reinberg D."/>
            <person name="Wang J."/>
            <person name="Liebig J."/>
        </authorList>
    </citation>
    <scope>NUCLEOTIDE SEQUENCE [LARGE SCALE GENOMIC DNA]</scope>
    <source>
        <strain evidence="8 9">R22 G/1</strain>
    </source>
</reference>
<name>E2BQZ8_HARSA</name>
<evidence type="ECO:0000313" key="9">
    <source>
        <dbReference type="Proteomes" id="UP000008237"/>
    </source>
</evidence>
<dbReference type="Pfam" id="PF14676">
    <property type="entry name" value="FANCI_S2"/>
    <property type="match status" value="1"/>
</dbReference>
<dbReference type="PANTHER" id="PTHR21818:SF0">
    <property type="entry name" value="FANCONI ANEMIA GROUP I PROTEIN"/>
    <property type="match status" value="1"/>
</dbReference>
<evidence type="ECO:0000259" key="2">
    <source>
        <dbReference type="Pfam" id="PF14675"/>
    </source>
</evidence>
<dbReference type="InParanoid" id="E2BQZ8"/>
<dbReference type="GO" id="GO:0006281">
    <property type="term" value="P:DNA repair"/>
    <property type="evidence" value="ECO:0007669"/>
    <property type="project" value="InterPro"/>
</dbReference>
<sequence>MNAKIDNLLGQNNREKLRKFVQETLTDELAKIISNMICDSNVFKLLDEILQVCSESENLYSKRLKLVESTLKVLAKAKVSISHVNDIVNRIVVDFPNYPKLHLIRLVEFCLTSIRNNDDEFRSWKDLLPVLLEVLEEEKYINYMNGEVSGSKYKSLIINNICISEWNTEIMPSIAMMFRDMSLEKEDHTLVFTVLCTRLQNIPLEELPPFVHQALRFCNNQDSKHLLEALRRYFTTRFSQINSDDINTFETIDTVSAKEIQDVESTVLYHIYQAAQLNHQHIRDYIRYSKNVSNVPETIMEPFMFSILLTVAPICEDQIFELLHTIMNKRNENDNKRKNSVWLRKLIPDSCSIMTMMMNVIDTSEKDRHLILKGLVDFTFVLMATEHKSKTDTHPLTQIGIKILQRIMRKHHETVATVFQMLIDKIIAGGLFISQYTDCLAFMCRKLPILILEQKDSVIGLLNQISFVPGEVSIFIISAIFPLIKASTDIREQTVLTLRTTLYRKDTFKRQMAVSGLSEMLKNLKKHTLNGPALNSSQCVTSSSTGASSVLTQVTLERGSQATGSSTGYNKCLSYDLLGILRKCFTHEYEVRLHLYNSLYDVVSKNIKVAEYILEMLLPHFRLYFEEDENILLPVKLDLCVTVQGDQVVSQEPLAELIFGLQKIYIKAALLTSPFVDELAIILESLCKRMPRVDIEHLNLAKNENNIQFFHKGFLSRQDDNLELNSANIKSQEKLQNLLTTIKIYEALISFRIGAWSVNCTDTAQSIKSLFKGYTNLVEFTKYISKVKKGKTKKQNDPNNTTIKKAGRLSNIKLPPSILDLSVICKCLSLFYLKSVPWARADQVSLLVEYHDFYHYILRTLLQILQNVKSLTEYNLRKHKDQNMKIYCEIGKLLYDYVVLDLKTVLDTDEQGSILALECFKELCCLICTFATELPQFFDEIVPNEKNQSDNLNPQLAIVISTLKTSFRTLFSEKEEHEENSKKIFCTLLDIIRQLTQEINFYETHDDKIFGSMMEFTQLEGLDPQASLIIFQILLWIEERNKEHGELLIDISHALCEKVGSIDKAEVPENKFKIIHEDTALQLYNLANNSVKEKLENVSWLLVRLKSEQNIVCPFGADLESHQEKLRTQERSLCRQLSHIIQILYMLANVAVKPGPSMDFMFKNLQHLYNTLSNLTKYFYAKSSKQNAAFQSVKFIQVIQSAGKPLKSAFYNLITHTEENQKAKPKADSHMQRNKILKETKIIPRVVYEIEQFHKEILSLDKKTGVPLETYVKHSVTRDFRIKNTQLSEALEKMNISVLNTQKSHRDNANTSNADLNDTSMASSSTDRRGSVESTPLKRRKKSDT</sequence>
<dbReference type="InterPro" id="IPR029315">
    <property type="entry name" value="FANCI_S2"/>
</dbReference>
<feature type="domain" description="FANCI solenoid 1" evidence="2">
    <location>
        <begin position="61"/>
        <end position="276"/>
    </location>
</feature>